<keyword evidence="3" id="KW-1185">Reference proteome</keyword>
<feature type="region of interest" description="Disordered" evidence="1">
    <location>
        <begin position="17"/>
        <end position="43"/>
    </location>
</feature>
<evidence type="ECO:0000313" key="2">
    <source>
        <dbReference type="EMBL" id="SMY09225.1"/>
    </source>
</evidence>
<name>A0A238LIK0_9RHOB</name>
<evidence type="ECO:0000256" key="1">
    <source>
        <dbReference type="SAM" id="MobiDB-lite"/>
    </source>
</evidence>
<dbReference type="AlphaFoldDB" id="A0A238LIK0"/>
<protein>
    <submittedName>
        <fullName evidence="2">Uncharacterized protein</fullName>
    </submittedName>
</protein>
<reference evidence="2 3" key="1">
    <citation type="submission" date="2017-05" db="EMBL/GenBank/DDBJ databases">
        <authorList>
            <person name="Song R."/>
            <person name="Chenine A.L."/>
            <person name="Ruprecht R.M."/>
        </authorList>
    </citation>
    <scope>NUCLEOTIDE SEQUENCE [LARGE SCALE GENOMIC DNA]</scope>
    <source>
        <strain evidence="2 3">CECT 8899</strain>
    </source>
</reference>
<sequence>MGQKRTTLKMYSVSECARDSHKTQADGGGVPTATGQKDRTAHA</sequence>
<organism evidence="2 3">
    <name type="scientific">Flavimaricola marinus</name>
    <dbReference type="NCBI Taxonomy" id="1819565"/>
    <lineage>
        <taxon>Bacteria</taxon>
        <taxon>Pseudomonadati</taxon>
        <taxon>Pseudomonadota</taxon>
        <taxon>Alphaproteobacteria</taxon>
        <taxon>Rhodobacterales</taxon>
        <taxon>Paracoccaceae</taxon>
        <taxon>Flavimaricola</taxon>
    </lineage>
</organism>
<accession>A0A238LIK0</accession>
<evidence type="ECO:0000313" key="3">
    <source>
        <dbReference type="Proteomes" id="UP000201613"/>
    </source>
</evidence>
<proteinExistence type="predicted"/>
<gene>
    <name evidence="2" type="ORF">LOM8899_03390</name>
</gene>
<dbReference type="Proteomes" id="UP000201613">
    <property type="component" value="Unassembled WGS sequence"/>
</dbReference>
<dbReference type="EMBL" id="FXZK01000008">
    <property type="protein sequence ID" value="SMY09225.1"/>
    <property type="molecule type" value="Genomic_DNA"/>
</dbReference>